<dbReference type="Pfam" id="PF00622">
    <property type="entry name" value="SPRY"/>
    <property type="match status" value="1"/>
</dbReference>
<evidence type="ECO:0000256" key="4">
    <source>
        <dbReference type="ARBA" id="ARBA00022833"/>
    </source>
</evidence>
<dbReference type="PANTHER" id="PTHR10598:SF0">
    <property type="entry name" value="SET1_ASH2 HISTONE METHYLTRANSFERASE COMPLEX SUBUNIT ASH2"/>
    <property type="match status" value="1"/>
</dbReference>
<proteinExistence type="predicted"/>
<feature type="region of interest" description="Disordered" evidence="6">
    <location>
        <begin position="180"/>
        <end position="238"/>
    </location>
</feature>
<protein>
    <recommendedName>
        <fullName evidence="7">B30.2/SPRY domain-containing protein</fullName>
    </recommendedName>
</protein>
<feature type="domain" description="B30.2/SPRY" evidence="7">
    <location>
        <begin position="274"/>
        <end position="497"/>
    </location>
</feature>
<dbReference type="Proteomes" id="UP001497497">
    <property type="component" value="Unassembled WGS sequence"/>
</dbReference>
<dbReference type="Gene3D" id="2.60.120.920">
    <property type="match status" value="1"/>
</dbReference>
<dbReference type="AlphaFoldDB" id="A0AAV2HAN5"/>
<evidence type="ECO:0000256" key="6">
    <source>
        <dbReference type="SAM" id="MobiDB-lite"/>
    </source>
</evidence>
<name>A0AAV2HAN5_LYMST</name>
<dbReference type="InterPro" id="IPR019786">
    <property type="entry name" value="Zinc_finger_PHD-type_CS"/>
</dbReference>
<dbReference type="GO" id="GO:0000976">
    <property type="term" value="F:transcription cis-regulatory region binding"/>
    <property type="evidence" value="ECO:0007669"/>
    <property type="project" value="TreeGrafter"/>
</dbReference>
<dbReference type="Pfam" id="PF21198">
    <property type="entry name" value="ASH2L-like_WH"/>
    <property type="match status" value="1"/>
</dbReference>
<sequence>MSEKKDDQATEFTGCYCGEKRKLGTPEFQCASCGTWFHNTCVNIQTGKCLPFMISYQFLCKKCSGIGHETFQKRQANFYTAFIQICQMTLANLLHNARAEGNSKSMFSKDRDIVPYIEKNWENLTTMQRRVKVTWHTTIYKTMMKETDVFTYKEDIPGDSYFGLTNQDLSKVGPVSDAARVNAQPSSSLKAPSMPLESGPGKRTSKRKAPVDNQQTAALKQKKSKSFRSDSTTSLKLPSHGYPLEHPFNKDGYRYILAESDPHAPNRQAFDESVEWAGKPIPGYLYRCMLGNEVLLALHDRAPQLKVSDDRLTVSGDKGYSMIRASHGVNHGNWYFEVSIVDMQNEAASRIGWSLSLGNLQAPCGYDKFSYSWRSRKGTAFHQSRGHHYHDGGYGEGDVLGFYISLPKPDDLELLLPQTHKDRPLVKFKSHLYFEDKDNVSETEKTLKPAKGSKMMMYKNGKCAGVAFSDIFEGTYYPAISLYKNTTLTANFGPKFKYPPKGVEFKAMSTAAEQAHVEYALADLVYHVENENNIPDFS</sequence>
<dbReference type="Pfam" id="PF21257">
    <property type="entry name" value="PHD_ash2p_like"/>
    <property type="match status" value="1"/>
</dbReference>
<dbReference type="GO" id="GO:0008270">
    <property type="term" value="F:zinc ion binding"/>
    <property type="evidence" value="ECO:0007669"/>
    <property type="project" value="UniProtKB-KW"/>
</dbReference>
<accession>A0AAV2HAN5</accession>
<keyword evidence="3" id="KW-0863">Zinc-finger</keyword>
<evidence type="ECO:0000256" key="2">
    <source>
        <dbReference type="ARBA" id="ARBA00022723"/>
    </source>
</evidence>
<keyword evidence="9" id="KW-1185">Reference proteome</keyword>
<dbReference type="InterPro" id="IPR037353">
    <property type="entry name" value="ASH2"/>
</dbReference>
<dbReference type="SUPFAM" id="SSF57903">
    <property type="entry name" value="FYVE/PHD zinc finger"/>
    <property type="match status" value="1"/>
</dbReference>
<evidence type="ECO:0000256" key="1">
    <source>
        <dbReference type="ARBA" id="ARBA00004123"/>
    </source>
</evidence>
<evidence type="ECO:0000259" key="7">
    <source>
        <dbReference type="PROSITE" id="PS50188"/>
    </source>
</evidence>
<dbReference type="PANTHER" id="PTHR10598">
    <property type="entry name" value="SET1/ASH2 HISTONE METHYLTRANSFERASE COMPLEX SUBUNIT ASH2"/>
    <property type="match status" value="1"/>
</dbReference>
<dbReference type="Gene3D" id="3.90.980.20">
    <property type="match status" value="1"/>
</dbReference>
<dbReference type="SMART" id="SM00449">
    <property type="entry name" value="SPRY"/>
    <property type="match status" value="1"/>
</dbReference>
<dbReference type="PROSITE" id="PS01359">
    <property type="entry name" value="ZF_PHD_1"/>
    <property type="match status" value="1"/>
</dbReference>
<gene>
    <name evidence="8" type="ORF">GSLYS_00004976001</name>
</gene>
<dbReference type="InterPro" id="IPR053835">
    <property type="entry name" value="ASH2L-like_WH"/>
</dbReference>
<dbReference type="InterPro" id="IPR013320">
    <property type="entry name" value="ConA-like_dom_sf"/>
</dbReference>
<dbReference type="SUPFAM" id="SSF49899">
    <property type="entry name" value="Concanavalin A-like lectins/glucanases"/>
    <property type="match status" value="1"/>
</dbReference>
<dbReference type="InterPro" id="IPR011011">
    <property type="entry name" value="Znf_FYVE_PHD"/>
</dbReference>
<dbReference type="SMART" id="SM00249">
    <property type="entry name" value="PHD"/>
    <property type="match status" value="1"/>
</dbReference>
<evidence type="ECO:0000256" key="5">
    <source>
        <dbReference type="ARBA" id="ARBA00023242"/>
    </source>
</evidence>
<dbReference type="InterPro" id="IPR001965">
    <property type="entry name" value="Znf_PHD"/>
</dbReference>
<keyword evidence="5" id="KW-0539">Nucleus</keyword>
<dbReference type="InterPro" id="IPR043136">
    <property type="entry name" value="B30.2/SPRY_sf"/>
</dbReference>
<comment type="subcellular location">
    <subcellularLocation>
        <location evidence="1">Nucleus</location>
    </subcellularLocation>
</comment>
<reference evidence="8 9" key="1">
    <citation type="submission" date="2024-04" db="EMBL/GenBank/DDBJ databases">
        <authorList>
            <consortium name="Genoscope - CEA"/>
            <person name="William W."/>
        </authorList>
    </citation>
    <scope>NUCLEOTIDE SEQUENCE [LARGE SCALE GENOMIC DNA]</scope>
</reference>
<keyword evidence="2" id="KW-0479">Metal-binding</keyword>
<evidence type="ECO:0000313" key="8">
    <source>
        <dbReference type="EMBL" id="CAL1530851.1"/>
    </source>
</evidence>
<evidence type="ECO:0000313" key="9">
    <source>
        <dbReference type="Proteomes" id="UP001497497"/>
    </source>
</evidence>
<dbReference type="GO" id="GO:0048188">
    <property type="term" value="C:Set1C/COMPASS complex"/>
    <property type="evidence" value="ECO:0007669"/>
    <property type="project" value="InterPro"/>
</dbReference>
<dbReference type="EMBL" id="CAXITT010000076">
    <property type="protein sequence ID" value="CAL1530851.1"/>
    <property type="molecule type" value="Genomic_DNA"/>
</dbReference>
<dbReference type="InterPro" id="IPR049455">
    <property type="entry name" value="ASH2-like_PHD"/>
</dbReference>
<dbReference type="InterPro" id="IPR001870">
    <property type="entry name" value="B30.2/SPRY"/>
</dbReference>
<dbReference type="CDD" id="cd15583">
    <property type="entry name" value="PHD_ash2p_like"/>
    <property type="match status" value="1"/>
</dbReference>
<dbReference type="InterPro" id="IPR003877">
    <property type="entry name" value="SPRY_dom"/>
</dbReference>
<keyword evidence="4" id="KW-0862">Zinc</keyword>
<dbReference type="CDD" id="cd12872">
    <property type="entry name" value="SPRY_Ash2"/>
    <property type="match status" value="1"/>
</dbReference>
<organism evidence="8 9">
    <name type="scientific">Lymnaea stagnalis</name>
    <name type="common">Great pond snail</name>
    <name type="synonym">Helix stagnalis</name>
    <dbReference type="NCBI Taxonomy" id="6523"/>
    <lineage>
        <taxon>Eukaryota</taxon>
        <taxon>Metazoa</taxon>
        <taxon>Spiralia</taxon>
        <taxon>Lophotrochozoa</taxon>
        <taxon>Mollusca</taxon>
        <taxon>Gastropoda</taxon>
        <taxon>Heterobranchia</taxon>
        <taxon>Euthyneura</taxon>
        <taxon>Panpulmonata</taxon>
        <taxon>Hygrophila</taxon>
        <taxon>Lymnaeoidea</taxon>
        <taxon>Lymnaeidae</taxon>
        <taxon>Lymnaea</taxon>
    </lineage>
</organism>
<evidence type="ECO:0000256" key="3">
    <source>
        <dbReference type="ARBA" id="ARBA00022771"/>
    </source>
</evidence>
<comment type="caution">
    <text evidence="8">The sequence shown here is derived from an EMBL/GenBank/DDBJ whole genome shotgun (WGS) entry which is preliminary data.</text>
</comment>
<dbReference type="PROSITE" id="PS50188">
    <property type="entry name" value="B302_SPRY"/>
    <property type="match status" value="1"/>
</dbReference>